<dbReference type="Pfam" id="PF08718">
    <property type="entry name" value="GLTP"/>
    <property type="match status" value="1"/>
</dbReference>
<dbReference type="GO" id="GO:1902387">
    <property type="term" value="F:ceramide 1-phosphate binding"/>
    <property type="evidence" value="ECO:0007669"/>
    <property type="project" value="TreeGrafter"/>
</dbReference>
<dbReference type="Gene3D" id="1.10.3520.10">
    <property type="entry name" value="Glycolipid transfer protein"/>
    <property type="match status" value="1"/>
</dbReference>
<evidence type="ECO:0000256" key="2">
    <source>
        <dbReference type="ARBA" id="ARBA00022448"/>
    </source>
</evidence>
<name>I3SB29_LOTJA</name>
<keyword evidence="3" id="KW-0445">Lipid transport</keyword>
<accession>I3SB29</accession>
<organism evidence="5">
    <name type="scientific">Lotus japonicus</name>
    <name type="common">Lotus corniculatus var. japonicus</name>
    <dbReference type="NCBI Taxonomy" id="34305"/>
    <lineage>
        <taxon>Eukaryota</taxon>
        <taxon>Viridiplantae</taxon>
        <taxon>Streptophyta</taxon>
        <taxon>Embryophyta</taxon>
        <taxon>Tracheophyta</taxon>
        <taxon>Spermatophyta</taxon>
        <taxon>Magnoliopsida</taxon>
        <taxon>eudicotyledons</taxon>
        <taxon>Gunneridae</taxon>
        <taxon>Pentapetalae</taxon>
        <taxon>rosids</taxon>
        <taxon>fabids</taxon>
        <taxon>Fabales</taxon>
        <taxon>Fabaceae</taxon>
        <taxon>Papilionoideae</taxon>
        <taxon>50 kb inversion clade</taxon>
        <taxon>NPAAA clade</taxon>
        <taxon>Hologalegina</taxon>
        <taxon>robinioid clade</taxon>
        <taxon>Loteae</taxon>
        <taxon>Lotus</taxon>
    </lineage>
</organism>
<feature type="domain" description="Glycolipid transfer protein" evidence="4">
    <location>
        <begin position="35"/>
        <end position="176"/>
    </location>
</feature>
<proteinExistence type="evidence at transcript level"/>
<dbReference type="GO" id="GO:0016020">
    <property type="term" value="C:membrane"/>
    <property type="evidence" value="ECO:0007669"/>
    <property type="project" value="TreeGrafter"/>
</dbReference>
<dbReference type="EMBL" id="BT137676">
    <property type="protein sequence ID" value="AFK37471.1"/>
    <property type="molecule type" value="mRNA"/>
</dbReference>
<protein>
    <recommendedName>
        <fullName evidence="4">Glycolipid transfer protein domain-containing protein</fullName>
    </recommendedName>
</protein>
<dbReference type="FunFam" id="1.10.3520.10:FF:000008">
    <property type="entry name" value="Glycolipid transfer protein 2"/>
    <property type="match status" value="1"/>
</dbReference>
<dbReference type="AlphaFoldDB" id="I3SB29"/>
<evidence type="ECO:0000256" key="1">
    <source>
        <dbReference type="ARBA" id="ARBA00007148"/>
    </source>
</evidence>
<dbReference type="InterPro" id="IPR036497">
    <property type="entry name" value="GLTP_sf"/>
</dbReference>
<dbReference type="SUPFAM" id="SSF110004">
    <property type="entry name" value="Glycolipid transfer protein, GLTP"/>
    <property type="match status" value="1"/>
</dbReference>
<dbReference type="PANTHER" id="PTHR10219:SF81">
    <property type="entry name" value="GLYCOLIPID TRANSFER PROTEIN (GLTP) FAMILY PROTEIN"/>
    <property type="match status" value="1"/>
</dbReference>
<sequence length="218" mass="24963">MKSSRRDMEKRSEISCAIEELSVVVIVKNHESPHIPIKPFLSICYLVLQVLDKIGPSMAVLRQDVYQNIKRLELMHETNPSVNSNVVEILKSEVREGNARNGSNCTKAFVWLTRALDFTSSLLQALPKDPEKNMKQLVEESYDITLKQWHGWISSSAFRVALKLIPERKTFMDLLKTGDENHDTLKEKMQILASLFVPVLEDIHCVIRLDNLDTMKST</sequence>
<dbReference type="GO" id="GO:0005829">
    <property type="term" value="C:cytosol"/>
    <property type="evidence" value="ECO:0007669"/>
    <property type="project" value="TreeGrafter"/>
</dbReference>
<dbReference type="PANTHER" id="PTHR10219">
    <property type="entry name" value="GLYCOLIPID TRANSFER PROTEIN-RELATED"/>
    <property type="match status" value="1"/>
</dbReference>
<keyword evidence="2" id="KW-0813">Transport</keyword>
<comment type="similarity">
    <text evidence="1">Belongs to the GLTP family.</text>
</comment>
<evidence type="ECO:0000313" key="5">
    <source>
        <dbReference type="EMBL" id="AFK37471.1"/>
    </source>
</evidence>
<dbReference type="GO" id="GO:1902388">
    <property type="term" value="F:ceramide 1-phosphate transfer activity"/>
    <property type="evidence" value="ECO:0007669"/>
    <property type="project" value="TreeGrafter"/>
</dbReference>
<evidence type="ECO:0000259" key="4">
    <source>
        <dbReference type="Pfam" id="PF08718"/>
    </source>
</evidence>
<dbReference type="InterPro" id="IPR014830">
    <property type="entry name" value="Glycolipid_transfer_prot_dom"/>
</dbReference>
<reference evidence="5" key="1">
    <citation type="submission" date="2012-05" db="EMBL/GenBank/DDBJ databases">
        <authorList>
            <person name="Krishnakumar V."/>
            <person name="Cheung F."/>
            <person name="Xiao Y."/>
            <person name="Chan A."/>
            <person name="Moskal W.A."/>
            <person name="Town C.D."/>
        </authorList>
    </citation>
    <scope>NUCLEOTIDE SEQUENCE</scope>
</reference>
<evidence type="ECO:0000256" key="3">
    <source>
        <dbReference type="ARBA" id="ARBA00023055"/>
    </source>
</evidence>